<reference evidence="2 3" key="1">
    <citation type="submission" date="2020-08" db="EMBL/GenBank/DDBJ databases">
        <title>Genomic Encyclopedia of Type Strains, Phase IV (KMG-V): Genome sequencing to study the core and pangenomes of soil and plant-associated prokaryotes.</title>
        <authorList>
            <person name="Whitman W."/>
        </authorList>
    </citation>
    <scope>NUCLEOTIDE SEQUENCE [LARGE SCALE GENOMIC DNA]</scope>
    <source>
        <strain evidence="2 3">SEMIA 4084</strain>
    </source>
</reference>
<protein>
    <recommendedName>
        <fullName evidence="1">DUF3631 domain-containing protein</fullName>
    </recommendedName>
</protein>
<keyword evidence="3" id="KW-1185">Reference proteome</keyword>
<organism evidence="2 3">
    <name type="scientific">Rhizobium giardinii</name>
    <dbReference type="NCBI Taxonomy" id="56731"/>
    <lineage>
        <taxon>Bacteria</taxon>
        <taxon>Pseudomonadati</taxon>
        <taxon>Pseudomonadota</taxon>
        <taxon>Alphaproteobacteria</taxon>
        <taxon>Hyphomicrobiales</taxon>
        <taxon>Rhizobiaceae</taxon>
        <taxon>Rhizobium/Agrobacterium group</taxon>
        <taxon>Rhizobium</taxon>
    </lineage>
</organism>
<dbReference type="EMBL" id="JACHBK010000007">
    <property type="protein sequence ID" value="MBB5536841.1"/>
    <property type="molecule type" value="Genomic_DNA"/>
</dbReference>
<accession>A0A7W8X9N3</accession>
<dbReference type="SUPFAM" id="SSF52540">
    <property type="entry name" value="P-loop containing nucleoside triphosphate hydrolases"/>
    <property type="match status" value="1"/>
</dbReference>
<feature type="domain" description="DUF3631" evidence="1">
    <location>
        <begin position="380"/>
        <end position="569"/>
    </location>
</feature>
<evidence type="ECO:0000259" key="1">
    <source>
        <dbReference type="Pfam" id="PF12307"/>
    </source>
</evidence>
<evidence type="ECO:0000313" key="3">
    <source>
        <dbReference type="Proteomes" id="UP000585507"/>
    </source>
</evidence>
<dbReference type="InterPro" id="IPR022081">
    <property type="entry name" value="DUF3631"/>
</dbReference>
<gene>
    <name evidence="2" type="ORF">GGD55_003552</name>
</gene>
<dbReference type="Proteomes" id="UP000585507">
    <property type="component" value="Unassembled WGS sequence"/>
</dbReference>
<evidence type="ECO:0000313" key="2">
    <source>
        <dbReference type="EMBL" id="MBB5536841.1"/>
    </source>
</evidence>
<dbReference type="Pfam" id="PF12307">
    <property type="entry name" value="DUF3631"/>
    <property type="match status" value="1"/>
</dbReference>
<proteinExistence type="predicted"/>
<name>A0A7W8X9N3_9HYPH</name>
<dbReference type="InterPro" id="IPR027417">
    <property type="entry name" value="P-loop_NTPase"/>
</dbReference>
<comment type="caution">
    <text evidence="2">The sequence shown here is derived from an EMBL/GenBank/DDBJ whole genome shotgun (WGS) entry which is preliminary data.</text>
</comment>
<dbReference type="AlphaFoldDB" id="A0A7W8X9N3"/>
<sequence length="574" mass="63499">MLDIDKHGGRDGELTVHHYGWALSGAAIVETMSGGMHAHFKANGRTLKRLCGLNSPLPSIDLLADGGWCALPTPGSPYRFVNGADLSTCSELPDEIASRWAPLSKRERELRGDCDRLAVTAEGGRRTLLNELAFKYGLAVIAGKVQEHHWRDWLTIAAVHCGLPAEESAKTIDDAWHDAQEKAQPAAKTTKTAQTDLSSDFEAVAPWPLPVNGDTLAQELCAAIRTHVVLDEARLVGVAFWIIGTYFVPVATHAPRLAITSPRMRCGKTTLLRVIGELVPRPVNGENLSPAVLYRLAELVQPVFLLDEVDQQLAPSAQDRSALLSIINSGHERSGRVWRMSGEGAAMVPVGYRVFASMALAGIGRFGSDALRDRCITIPLERRLPGEETQRFDYEHRDRLHEVRSKLQRFADDSMNVVMHAAAIIPATLNDRQQDNWRLALRIAEVIGGAWPDRARQAAVLLSTHADKDGDDDDLGVMLLGDCHAIYGATEAKPDDWVKTGVLVNLLMKIEEHGWDDAQHPLTDRKLARLLKPFGIRSADHDFSPGSRTGRDIRKGYQWRQFADVWRRYLRVPP</sequence>